<proteinExistence type="predicted"/>
<dbReference type="RefSeq" id="WP_216082433.1">
    <property type="nucleotide sequence ID" value="NZ_MN477947.1"/>
</dbReference>
<dbReference type="EMBL" id="MN477947">
    <property type="protein sequence ID" value="QFN51313.1"/>
    <property type="molecule type" value="Genomic_DNA"/>
</dbReference>
<evidence type="ECO:0000313" key="1">
    <source>
        <dbReference type="EMBL" id="QFN51313.1"/>
    </source>
</evidence>
<organism evidence="1">
    <name type="scientific">Pyrococcus abyssi</name>
    <dbReference type="NCBI Taxonomy" id="29292"/>
    <lineage>
        <taxon>Archaea</taxon>
        <taxon>Methanobacteriati</taxon>
        <taxon>Methanobacteriota</taxon>
        <taxon>Thermococci</taxon>
        <taxon>Thermococcales</taxon>
        <taxon>Thermococcaceae</taxon>
        <taxon>Pyrococcus</taxon>
    </lineage>
</organism>
<keyword evidence="1" id="KW-0614">Plasmid</keyword>
<accession>A0A5J6XVK9</accession>
<reference evidence="1" key="1">
    <citation type="journal article" date="2019" name="Environ. Microbiol.">
        <title>The global distribution and evolutionary history of the pT26-2 archaeal plasmid family.</title>
        <authorList>
            <person name="Badel C."/>
            <person name="Erauso G."/>
            <person name="Gomez A."/>
            <person name="Catchpole R."/>
            <person name="Gonnet M."/>
            <person name="Oberto J."/>
            <person name="Forterre P."/>
            <person name="Da Cunha V."/>
        </authorList>
    </citation>
    <scope>NUCLEOTIDE SEQUENCE</scope>
    <source>
        <strain evidence="1">GE2</strain>
        <plasmid evidence="1">pGE2</plasmid>
    </source>
</reference>
<name>A0A5J6XVK9_PYRAY</name>
<sequence>MLRIYIVAFEFLDDGFSEVARKEIEEELRNLVIQNGSYWLSVSGYLLADINTLLDKEIREEIAKVVQERMIR</sequence>
<protein>
    <submittedName>
        <fullName evidence="1">Uncharacterized protein</fullName>
    </submittedName>
</protein>
<geneLocation type="plasmid" evidence="1">
    <name>pGE2</name>
</geneLocation>
<dbReference type="AlphaFoldDB" id="A0A5J6XVK9"/>